<evidence type="ECO:0000256" key="2">
    <source>
        <dbReference type="ARBA" id="ARBA00022448"/>
    </source>
</evidence>
<dbReference type="RefSeq" id="WP_084578513.1">
    <property type="nucleotide sequence ID" value="NZ_CP155572.1"/>
</dbReference>
<comment type="similarity">
    <text evidence="1">Belongs to the leucine-binding protein family.</text>
</comment>
<dbReference type="PANTHER" id="PTHR30483:SF6">
    <property type="entry name" value="PERIPLASMIC BINDING PROTEIN OF ABC TRANSPORTER FOR NATURAL AMINO ACIDS"/>
    <property type="match status" value="1"/>
</dbReference>
<gene>
    <name evidence="7" type="ORF">SAMN04488500_1446</name>
</gene>
<dbReference type="InterPro" id="IPR051010">
    <property type="entry name" value="BCAA_transport"/>
</dbReference>
<dbReference type="SUPFAM" id="SSF53822">
    <property type="entry name" value="Periplasmic binding protein-like I"/>
    <property type="match status" value="1"/>
</dbReference>
<dbReference type="CDD" id="cd19981">
    <property type="entry name" value="PBP1_ABC_HAAT-like"/>
    <property type="match status" value="1"/>
</dbReference>
<dbReference type="InterPro" id="IPR028081">
    <property type="entry name" value="Leu-bd"/>
</dbReference>
<name>A0A1W2F474_9FIRM</name>
<protein>
    <submittedName>
        <fullName evidence="7">Branched-chain amino acid transport system substrate-binding protein</fullName>
    </submittedName>
</protein>
<feature type="chain" id="PRO_5012167476" evidence="5">
    <location>
        <begin position="32"/>
        <end position="394"/>
    </location>
</feature>
<dbReference type="InterPro" id="IPR000709">
    <property type="entry name" value="Leu_Ile_Val-bd"/>
</dbReference>
<evidence type="ECO:0000313" key="7">
    <source>
        <dbReference type="EMBL" id="SMD16602.1"/>
    </source>
</evidence>
<proteinExistence type="inferred from homology"/>
<dbReference type="EMBL" id="FWXI01000044">
    <property type="protein sequence ID" value="SMD16602.1"/>
    <property type="molecule type" value="Genomic_DNA"/>
</dbReference>
<dbReference type="Pfam" id="PF13458">
    <property type="entry name" value="Peripla_BP_6"/>
    <property type="match status" value="1"/>
</dbReference>
<evidence type="ECO:0000259" key="6">
    <source>
        <dbReference type="Pfam" id="PF13458"/>
    </source>
</evidence>
<keyword evidence="3 5" id="KW-0732">Signal</keyword>
<dbReference type="Gene3D" id="3.40.50.2300">
    <property type="match status" value="2"/>
</dbReference>
<dbReference type="GO" id="GO:0006865">
    <property type="term" value="P:amino acid transport"/>
    <property type="evidence" value="ECO:0007669"/>
    <property type="project" value="UniProtKB-KW"/>
</dbReference>
<dbReference type="AlphaFoldDB" id="A0A1W2F474"/>
<evidence type="ECO:0000256" key="1">
    <source>
        <dbReference type="ARBA" id="ARBA00010062"/>
    </source>
</evidence>
<keyword evidence="2" id="KW-0813">Transport</keyword>
<dbReference type="PANTHER" id="PTHR30483">
    <property type="entry name" value="LEUCINE-SPECIFIC-BINDING PROTEIN"/>
    <property type="match status" value="1"/>
</dbReference>
<dbReference type="STRING" id="112901.SAMN04488500_1446"/>
<dbReference type="PROSITE" id="PS51257">
    <property type="entry name" value="PROKAR_LIPOPROTEIN"/>
    <property type="match status" value="1"/>
</dbReference>
<keyword evidence="4" id="KW-0029">Amino-acid transport</keyword>
<feature type="domain" description="Leucine-binding protein" evidence="6">
    <location>
        <begin position="36"/>
        <end position="357"/>
    </location>
</feature>
<dbReference type="Proteomes" id="UP000192738">
    <property type="component" value="Unassembled WGS sequence"/>
</dbReference>
<dbReference type="PRINTS" id="PR00337">
    <property type="entry name" value="LEUILEVALBP"/>
</dbReference>
<evidence type="ECO:0000256" key="3">
    <source>
        <dbReference type="ARBA" id="ARBA00022729"/>
    </source>
</evidence>
<accession>A0A1W2F474</accession>
<evidence type="ECO:0000313" key="8">
    <source>
        <dbReference type="Proteomes" id="UP000192738"/>
    </source>
</evidence>
<feature type="signal peptide" evidence="5">
    <location>
        <begin position="1"/>
        <end position="31"/>
    </location>
</feature>
<keyword evidence="8" id="KW-1185">Reference proteome</keyword>
<organism evidence="7 8">
    <name type="scientific">Sporomusa malonica</name>
    <dbReference type="NCBI Taxonomy" id="112901"/>
    <lineage>
        <taxon>Bacteria</taxon>
        <taxon>Bacillati</taxon>
        <taxon>Bacillota</taxon>
        <taxon>Negativicutes</taxon>
        <taxon>Selenomonadales</taxon>
        <taxon>Sporomusaceae</taxon>
        <taxon>Sporomusa</taxon>
    </lineage>
</organism>
<evidence type="ECO:0000256" key="4">
    <source>
        <dbReference type="ARBA" id="ARBA00022970"/>
    </source>
</evidence>
<reference evidence="7 8" key="1">
    <citation type="submission" date="2017-04" db="EMBL/GenBank/DDBJ databases">
        <authorList>
            <person name="Afonso C.L."/>
            <person name="Miller P.J."/>
            <person name="Scott M.A."/>
            <person name="Spackman E."/>
            <person name="Goraichik I."/>
            <person name="Dimitrov K.M."/>
            <person name="Suarez D.L."/>
            <person name="Swayne D.E."/>
        </authorList>
    </citation>
    <scope>NUCLEOTIDE SEQUENCE [LARGE SCALE GENOMIC DNA]</scope>
    <source>
        <strain evidence="7 8">DSM 5090</strain>
    </source>
</reference>
<sequence length="394" mass="42079">MTKKRFVTVLALLVSLAVLVTGCGGTQSAQSDNKGPVKIGFFAPVTGPAAADGESVLNAAKLAVENINNGGGINGRKVELVNYDDALDSKQAVSIAQKLTTKDGVAAVVSGSYSGTTRASAKIYQDAKIPMISAYALHPDITKTGNYMFRQSFVGPVQGKAGAKVAVDMLKAKRISILQVDIDFGKTLAAGFTEKAKQLGAEIISVDSFSTGEKEFTPVLTKIKQLNPDLIYIPGYAAECSQIVRQAKELGITAKILGTEGADSTVQFLGVAKDAANGVIITTNMNRDSDRKIVQEFIKGYNQKYGHKPDMVAASTYDAFMVLATVMKSKGTEPDKIRQGLSEIKDYEAVTGLIKGYNKIGEVKKSVQIQIVKDAEFHYYGEVSDEDIITPPSE</sequence>
<dbReference type="InterPro" id="IPR028082">
    <property type="entry name" value="Peripla_BP_I"/>
</dbReference>
<evidence type="ECO:0000256" key="5">
    <source>
        <dbReference type="SAM" id="SignalP"/>
    </source>
</evidence>